<evidence type="ECO:0000313" key="3">
    <source>
        <dbReference type="Proteomes" id="UP000202667"/>
    </source>
</evidence>
<accession>Q91B96</accession>
<reference evidence="1 3" key="1">
    <citation type="journal article" date="2001" name="Virology">
        <title>Sequence analysis of the Spodoptera litura multicapsid nucleopolyhedrovirus genome.</title>
        <authorList>
            <person name="Pang Y."/>
            <person name="Yu J."/>
            <person name="Wang L."/>
            <person name="Hu X."/>
            <person name="Bao W."/>
            <person name="Li G."/>
            <person name="Chen C."/>
            <person name="Han H."/>
            <person name="Hu S."/>
            <person name="Yang H."/>
        </authorList>
    </citation>
    <scope>NUCLEOTIDE SEQUENCE [LARGE SCALE GENOMIC DNA]</scope>
    <source>
        <strain evidence="1 3">G2</strain>
    </source>
</reference>
<reference evidence="2" key="2">
    <citation type="journal article" date="2019" name="Viruses">
        <title>Identification of Loci Associated with Enhanced Virulence in Spodoptera litura Nucleopolyhedrovirus Isolates Using Deep Sequencing.</title>
        <authorList>
            <person name="Zwart M.P."/>
            <person name="Ali G."/>
            <person name="Strien E.A.V."/>
            <person name="Schijlen E.G.W.M."/>
            <person name="Wang M."/>
            <person name="Werf W.V."/>
            <person name="Vlak J.M."/>
        </authorList>
    </citation>
    <scope>NUCLEOTIDE SEQUENCE</scope>
    <source>
        <strain evidence="2">G2</strain>
    </source>
</reference>
<protein>
    <submittedName>
        <fullName evidence="1">Uncharacterized protein</fullName>
    </submittedName>
</protein>
<proteinExistence type="predicted"/>
<evidence type="ECO:0000313" key="1">
    <source>
        <dbReference type="EMBL" id="AAL01821.1"/>
    </source>
</evidence>
<dbReference type="KEGG" id="vg:922152"/>
<organism evidence="1 3">
    <name type="scientific">Spodoptera litura multicapsid nucleopolyhedrovirus</name>
    <name type="common">SpltMNPV</name>
    <dbReference type="NCBI Taxonomy" id="46242"/>
    <lineage>
        <taxon>Viruses</taxon>
        <taxon>Viruses incertae sedis</taxon>
        <taxon>Naldaviricetes</taxon>
        <taxon>Lefavirales</taxon>
        <taxon>Baculoviridae</taxon>
        <taxon>Alphabaculovirus</taxon>
        <taxon>Alphabaculovirus spliturae</taxon>
    </lineage>
</organism>
<dbReference type="EMBL" id="MN342245">
    <property type="protein sequence ID" value="QHN73987.1"/>
    <property type="molecule type" value="Genomic_DNA"/>
</dbReference>
<dbReference type="EMBL" id="AF325155">
    <property type="protein sequence ID" value="AAL01821.1"/>
    <property type="molecule type" value="Genomic_DNA"/>
</dbReference>
<evidence type="ECO:0000313" key="2">
    <source>
        <dbReference type="EMBL" id="QHN73987.1"/>
    </source>
</evidence>
<sequence length="282" mass="34029">MFDNVMKMEDPVYSHNWPIYRPTMCNIHNCNECKCSTINIFIVESDIVYRSQLKLKKNIKLVFNNVFTTHVKKSNLPLLADLTFGNIRVGHKINDAWKIKRQLVNRVCGEIFNPELMTFKATRPYIITFNNCRVLTLFGSMYFEIIEKTQECLMCFDPVKKILFFITRSLHVYDLEQHQHFVKYTQLYGLTNYIEYKSQNDDMLLYSYDYKNFNSEHYKYPPVNCYFTTDRMGRSWKKMSSEPIFVRNNWYDVFMFRPVFASKDEITKHQIQYVYNFIKFFC</sequence>
<dbReference type="OrthoDB" id="31199at10239"/>
<gene>
    <name evidence="2" type="primary">ORF140</name>
</gene>
<dbReference type="RefSeq" id="NP_258408.1">
    <property type="nucleotide sequence ID" value="NC_003102.1"/>
</dbReference>
<dbReference type="Proteomes" id="UP000202667">
    <property type="component" value="Segment"/>
</dbReference>
<organismHost>
    <name type="scientific">Lepidoptera</name>
    <name type="common">moths &amp; butterflies</name>
    <dbReference type="NCBI Taxonomy" id="7088"/>
</organismHost>
<name>Q91B96_NPVST</name>
<keyword evidence="3" id="KW-1185">Reference proteome</keyword>